<dbReference type="InterPro" id="IPR029058">
    <property type="entry name" value="AB_hydrolase_fold"/>
</dbReference>
<dbReference type="InterPro" id="IPR050261">
    <property type="entry name" value="FrsA_esterase"/>
</dbReference>
<dbReference type="Proteomes" id="UP000610594">
    <property type="component" value="Unassembled WGS sequence"/>
</dbReference>
<dbReference type="PANTHER" id="PTHR22946">
    <property type="entry name" value="DIENELACTONE HYDROLASE DOMAIN-CONTAINING PROTEIN-RELATED"/>
    <property type="match status" value="1"/>
</dbReference>
<dbReference type="Gene3D" id="3.40.50.1820">
    <property type="entry name" value="alpha/beta hydrolase"/>
    <property type="match status" value="1"/>
</dbReference>
<dbReference type="InterPro" id="IPR001375">
    <property type="entry name" value="Peptidase_S9_cat"/>
</dbReference>
<dbReference type="SUPFAM" id="SSF53474">
    <property type="entry name" value="alpha/beta-Hydrolases"/>
    <property type="match status" value="1"/>
</dbReference>
<name>A0ABX0MRS3_9BURK</name>
<reference evidence="2 3" key="1">
    <citation type="submission" date="2019-10" db="EMBL/GenBank/DDBJ databases">
        <title>Taxonomy of Antarctic Massilia spp.: description of Massilia rubra sp. nov., Massilia aquatica sp. nov., Massilia mucilaginosa sp. nov., Massilia frigida sp. nov. isolated from streams, lakes and regoliths.</title>
        <authorList>
            <person name="Holochova P."/>
            <person name="Sedlacek I."/>
            <person name="Kralova S."/>
            <person name="Maslanova I."/>
            <person name="Busse H.-J."/>
            <person name="Stankova E."/>
            <person name="Vrbovska V."/>
            <person name="Kovarovic V."/>
            <person name="Bartak M."/>
            <person name="Svec P."/>
            <person name="Pantucek R."/>
        </authorList>
    </citation>
    <scope>NUCLEOTIDE SEQUENCE [LARGE SCALE GENOMIC DNA]</scope>
    <source>
        <strain evidence="2 3">CCM 8694</strain>
    </source>
</reference>
<comment type="caution">
    <text evidence="2">The sequence shown here is derived from an EMBL/GenBank/DDBJ whole genome shotgun (WGS) entry which is preliminary data.</text>
</comment>
<evidence type="ECO:0000313" key="2">
    <source>
        <dbReference type="EMBL" id="NHZ65447.1"/>
    </source>
</evidence>
<dbReference type="Pfam" id="PF00326">
    <property type="entry name" value="Peptidase_S9"/>
    <property type="match status" value="1"/>
</dbReference>
<dbReference type="EMBL" id="WHJF01000084">
    <property type="protein sequence ID" value="NHZ65447.1"/>
    <property type="molecule type" value="Genomic_DNA"/>
</dbReference>
<sequence>MLAPVVRQRSRVIRTRCATACRWRRSIHQFQPNPRKKMTKKLIQHGLAFALFALSTASMAGTLADARQAYATRLTVSAKAPQDFAALRTPAGVKEVGYQSGPLQLKAWLSTSAPATKLAPAVVFLHGGFSFGEEDWDAAKALVDAGYILLMPRLRGENGNPGNFELFGGEVDDAIAAGRYLAAVPGVDKDRIFVMGHSVGGSLAVLVAQMPSPFKASVSLSGYPRLLEWIDHFRIIPFDKNNEMERKIRNPYLYTDSVKTPLYLFSESNNPGMKAANAEFCTLVAKTSVCRHEVVSGNHETMMAPAIGKALALLATIK</sequence>
<keyword evidence="2" id="KW-0378">Hydrolase</keyword>
<protein>
    <submittedName>
        <fullName evidence="2">Alpha/beta fold hydrolase</fullName>
    </submittedName>
</protein>
<proteinExistence type="predicted"/>
<feature type="domain" description="Peptidase S9 prolyl oligopeptidase catalytic" evidence="1">
    <location>
        <begin position="141"/>
        <end position="247"/>
    </location>
</feature>
<evidence type="ECO:0000259" key="1">
    <source>
        <dbReference type="Pfam" id="PF00326"/>
    </source>
</evidence>
<accession>A0ABX0MRS3</accession>
<organism evidence="2 3">
    <name type="scientific">Massilia genomosp. 1</name>
    <dbReference type="NCBI Taxonomy" id="2609280"/>
    <lineage>
        <taxon>Bacteria</taxon>
        <taxon>Pseudomonadati</taxon>
        <taxon>Pseudomonadota</taxon>
        <taxon>Betaproteobacteria</taxon>
        <taxon>Burkholderiales</taxon>
        <taxon>Oxalobacteraceae</taxon>
        <taxon>Telluria group</taxon>
        <taxon>Massilia</taxon>
    </lineage>
</organism>
<keyword evidence="3" id="KW-1185">Reference proteome</keyword>
<dbReference type="GO" id="GO:0016787">
    <property type="term" value="F:hydrolase activity"/>
    <property type="evidence" value="ECO:0007669"/>
    <property type="project" value="UniProtKB-KW"/>
</dbReference>
<gene>
    <name evidence="2" type="ORF">F1735_24630</name>
</gene>
<evidence type="ECO:0000313" key="3">
    <source>
        <dbReference type="Proteomes" id="UP000610594"/>
    </source>
</evidence>